<evidence type="ECO:0000256" key="5">
    <source>
        <dbReference type="PIRSR" id="PIRSR037238-1"/>
    </source>
</evidence>
<name>A0A1I0H716_9BACT</name>
<gene>
    <name evidence="7" type="ORF">SAMN05443639_104354</name>
</gene>
<dbReference type="InterPro" id="IPR002933">
    <property type="entry name" value="Peptidase_M20"/>
</dbReference>
<feature type="active site" evidence="5">
    <location>
        <position position="89"/>
    </location>
</feature>
<dbReference type="AlphaFoldDB" id="A0A1I0H716"/>
<dbReference type="InterPro" id="IPR001261">
    <property type="entry name" value="ArgE/DapE_CS"/>
</dbReference>
<dbReference type="PANTHER" id="PTHR43808">
    <property type="entry name" value="ACETYLORNITHINE DEACETYLASE"/>
    <property type="match status" value="1"/>
</dbReference>
<keyword evidence="3" id="KW-0378">Hydrolase</keyword>
<dbReference type="PROSITE" id="PS00758">
    <property type="entry name" value="ARGE_DAPE_CPG2_1"/>
    <property type="match status" value="1"/>
</dbReference>
<proteinExistence type="predicted"/>
<dbReference type="Gene3D" id="3.30.70.360">
    <property type="match status" value="1"/>
</dbReference>
<dbReference type="Gene3D" id="3.40.630.10">
    <property type="entry name" value="Zn peptidases"/>
    <property type="match status" value="1"/>
</dbReference>
<keyword evidence="8" id="KW-1185">Reference proteome</keyword>
<dbReference type="PIRSF" id="PIRSF037238">
    <property type="entry name" value="Carboxypeptidase_G2"/>
    <property type="match status" value="1"/>
</dbReference>
<evidence type="ECO:0000259" key="6">
    <source>
        <dbReference type="Pfam" id="PF07687"/>
    </source>
</evidence>
<accession>A0A1I0H716</accession>
<keyword evidence="2" id="KW-0479">Metal-binding</keyword>
<feature type="active site" description="Proton acceptor" evidence="5">
    <location>
        <position position="149"/>
    </location>
</feature>
<dbReference type="Proteomes" id="UP000199181">
    <property type="component" value="Unassembled WGS sequence"/>
</dbReference>
<evidence type="ECO:0000256" key="1">
    <source>
        <dbReference type="ARBA" id="ARBA00001947"/>
    </source>
</evidence>
<dbReference type="Pfam" id="PF07687">
    <property type="entry name" value="M20_dimer"/>
    <property type="match status" value="1"/>
</dbReference>
<dbReference type="InterPro" id="IPR017150">
    <property type="entry name" value="Pept_M20_glutamate_carboxypep"/>
</dbReference>
<dbReference type="GO" id="GO:0004180">
    <property type="term" value="F:carboxypeptidase activity"/>
    <property type="evidence" value="ECO:0007669"/>
    <property type="project" value="UniProtKB-KW"/>
</dbReference>
<evidence type="ECO:0000256" key="3">
    <source>
        <dbReference type="ARBA" id="ARBA00022801"/>
    </source>
</evidence>
<comment type="cofactor">
    <cofactor evidence="1">
        <name>Zn(2+)</name>
        <dbReference type="ChEBI" id="CHEBI:29105"/>
    </cofactor>
</comment>
<keyword evidence="7" id="KW-0645">Protease</keyword>
<keyword evidence="4" id="KW-0862">Zinc</keyword>
<dbReference type="RefSeq" id="WP_093519130.1">
    <property type="nucleotide sequence ID" value="NZ_FOIJ01000004.1"/>
</dbReference>
<dbReference type="InterPro" id="IPR036264">
    <property type="entry name" value="Bact_exopeptidase_dim_dom"/>
</dbReference>
<evidence type="ECO:0000313" key="8">
    <source>
        <dbReference type="Proteomes" id="UP000199181"/>
    </source>
</evidence>
<dbReference type="GO" id="GO:0046872">
    <property type="term" value="F:metal ion binding"/>
    <property type="evidence" value="ECO:0007669"/>
    <property type="project" value="UniProtKB-KW"/>
</dbReference>
<reference evidence="8" key="1">
    <citation type="submission" date="2016-10" db="EMBL/GenBank/DDBJ databases">
        <authorList>
            <person name="Varghese N."/>
            <person name="Submissions S."/>
        </authorList>
    </citation>
    <scope>NUCLEOTIDE SEQUENCE [LARGE SCALE GENOMIC DNA]</scope>
    <source>
        <strain evidence="8">DSM 16858</strain>
    </source>
</reference>
<dbReference type="Pfam" id="PF01546">
    <property type="entry name" value="Peptidase_M20"/>
    <property type="match status" value="1"/>
</dbReference>
<evidence type="ECO:0000256" key="2">
    <source>
        <dbReference type="ARBA" id="ARBA00022723"/>
    </source>
</evidence>
<keyword evidence="7" id="KW-0121">Carboxypeptidase</keyword>
<evidence type="ECO:0000313" key="7">
    <source>
        <dbReference type="EMBL" id="SET79434.1"/>
    </source>
</evidence>
<feature type="domain" description="Peptidase M20 dimerisation" evidence="6">
    <location>
        <begin position="185"/>
        <end position="282"/>
    </location>
</feature>
<organism evidence="7 8">
    <name type="scientific">Stigmatella erecta</name>
    <dbReference type="NCBI Taxonomy" id="83460"/>
    <lineage>
        <taxon>Bacteria</taxon>
        <taxon>Pseudomonadati</taxon>
        <taxon>Myxococcota</taxon>
        <taxon>Myxococcia</taxon>
        <taxon>Myxococcales</taxon>
        <taxon>Cystobacterineae</taxon>
        <taxon>Archangiaceae</taxon>
        <taxon>Stigmatella</taxon>
    </lineage>
</organism>
<sequence>MRELGEAAAGWLEHRTGEMDEALGALVRVNSYTENPAGGRTLAGLLRECFAVPGLSAELVLSARFADHLVFRSAGLAGVRPVALVGHLDTVYPPGRFEGYRKEGALRRGPGVLDPKGGLIVMAWALRALAASGGLQALPPLRLVVVSDEEVGSPEGQGVIREAIGGAQACLVFGAGRPGDAIITQRKGTGTLKVVAHGRAAHAGDAYAEGANALWALARFVDGAQQLTDAARGLTVNVGRVVGGQGKNTVPDRAEADVDLRFCTREDGEALVARLQQLAAQACQGLPGTRLEVGGGVARAPLERTGASAALMAAYGRCAQASGLGQAESPRVGGGSDASTSFGLGIPSIDGLGPRGQGSHTVEESIKVDSLRTKAQALARFLASGPARSPF</sequence>
<dbReference type="SUPFAM" id="SSF55031">
    <property type="entry name" value="Bacterial exopeptidase dimerisation domain"/>
    <property type="match status" value="1"/>
</dbReference>
<evidence type="ECO:0000256" key="4">
    <source>
        <dbReference type="ARBA" id="ARBA00022833"/>
    </source>
</evidence>
<dbReference type="PANTHER" id="PTHR43808:SF9">
    <property type="entry name" value="BLL0789 PROTEIN"/>
    <property type="match status" value="1"/>
</dbReference>
<dbReference type="InterPro" id="IPR011650">
    <property type="entry name" value="Peptidase_M20_dimer"/>
</dbReference>
<dbReference type="SUPFAM" id="SSF53187">
    <property type="entry name" value="Zn-dependent exopeptidases"/>
    <property type="match status" value="1"/>
</dbReference>
<dbReference type="EMBL" id="FOIJ01000004">
    <property type="protein sequence ID" value="SET79434.1"/>
    <property type="molecule type" value="Genomic_DNA"/>
</dbReference>
<protein>
    <submittedName>
        <fullName evidence="7">Glutamate carboxypeptidase</fullName>
    </submittedName>
</protein>
<dbReference type="InterPro" id="IPR050072">
    <property type="entry name" value="Peptidase_M20A"/>
</dbReference>